<evidence type="ECO:0000256" key="4">
    <source>
        <dbReference type="ARBA" id="ARBA00023163"/>
    </source>
</evidence>
<organism evidence="6">
    <name type="scientific">marine sediment metagenome</name>
    <dbReference type="NCBI Taxonomy" id="412755"/>
    <lineage>
        <taxon>unclassified sequences</taxon>
        <taxon>metagenomes</taxon>
        <taxon>ecological metagenomes</taxon>
    </lineage>
</organism>
<gene>
    <name evidence="6" type="ORF">S01H1_63224</name>
</gene>
<dbReference type="AlphaFoldDB" id="X0WS90"/>
<dbReference type="SUPFAM" id="SSF88946">
    <property type="entry name" value="Sigma2 domain of RNA polymerase sigma factors"/>
    <property type="match status" value="1"/>
</dbReference>
<dbReference type="EMBL" id="BARS01041584">
    <property type="protein sequence ID" value="GAG33829.1"/>
    <property type="molecule type" value="Genomic_DNA"/>
</dbReference>
<accession>X0WS90</accession>
<reference evidence="6" key="1">
    <citation type="journal article" date="2014" name="Front. Microbiol.">
        <title>High frequency of phylogenetically diverse reductive dehalogenase-homologous genes in deep subseafloor sedimentary metagenomes.</title>
        <authorList>
            <person name="Kawai M."/>
            <person name="Futagami T."/>
            <person name="Toyoda A."/>
            <person name="Takaki Y."/>
            <person name="Nishi S."/>
            <person name="Hori S."/>
            <person name="Arai W."/>
            <person name="Tsubouchi T."/>
            <person name="Morono Y."/>
            <person name="Uchiyama I."/>
            <person name="Ito T."/>
            <person name="Fujiyama A."/>
            <person name="Inagaki F."/>
            <person name="Takami H."/>
        </authorList>
    </citation>
    <scope>NUCLEOTIDE SEQUENCE</scope>
    <source>
        <strain evidence="6">Expedition CK06-06</strain>
    </source>
</reference>
<evidence type="ECO:0000256" key="3">
    <source>
        <dbReference type="ARBA" id="ARBA00023125"/>
    </source>
</evidence>
<feature type="non-terminal residue" evidence="6">
    <location>
        <position position="108"/>
    </location>
</feature>
<dbReference type="NCBIfam" id="TIGR02937">
    <property type="entry name" value="sigma70-ECF"/>
    <property type="match status" value="1"/>
</dbReference>
<name>X0WS90_9ZZZZ</name>
<keyword evidence="4" id="KW-0804">Transcription</keyword>
<dbReference type="GO" id="GO:0003677">
    <property type="term" value="F:DNA binding"/>
    <property type="evidence" value="ECO:0007669"/>
    <property type="project" value="UniProtKB-KW"/>
</dbReference>
<sequence>MIVNKSKSKSQNDVELMEAIAQGDLHELGQLYLRHKDKVVALAFRILGHWDRAEDISQEAFLRVYKAAGRYKPDAEFTTWLYKIVVNLCIDERRRIRKSENVIRAYKY</sequence>
<dbReference type="InterPro" id="IPR039425">
    <property type="entry name" value="RNA_pol_sigma-70-like"/>
</dbReference>
<evidence type="ECO:0000259" key="5">
    <source>
        <dbReference type="Pfam" id="PF04542"/>
    </source>
</evidence>
<dbReference type="InterPro" id="IPR013325">
    <property type="entry name" value="RNA_pol_sigma_r2"/>
</dbReference>
<keyword evidence="1" id="KW-0805">Transcription regulation</keyword>
<dbReference type="GO" id="GO:0016987">
    <property type="term" value="F:sigma factor activity"/>
    <property type="evidence" value="ECO:0007669"/>
    <property type="project" value="UniProtKB-KW"/>
</dbReference>
<evidence type="ECO:0000313" key="6">
    <source>
        <dbReference type="EMBL" id="GAG33829.1"/>
    </source>
</evidence>
<evidence type="ECO:0000256" key="1">
    <source>
        <dbReference type="ARBA" id="ARBA00023015"/>
    </source>
</evidence>
<dbReference type="Gene3D" id="1.10.1740.10">
    <property type="match status" value="1"/>
</dbReference>
<protein>
    <recommendedName>
        <fullName evidence="5">RNA polymerase sigma-70 region 2 domain-containing protein</fullName>
    </recommendedName>
</protein>
<comment type="caution">
    <text evidence="6">The sequence shown here is derived from an EMBL/GenBank/DDBJ whole genome shotgun (WGS) entry which is preliminary data.</text>
</comment>
<keyword evidence="3" id="KW-0238">DNA-binding</keyword>
<dbReference type="InterPro" id="IPR007627">
    <property type="entry name" value="RNA_pol_sigma70_r2"/>
</dbReference>
<dbReference type="PANTHER" id="PTHR43133">
    <property type="entry name" value="RNA POLYMERASE ECF-TYPE SIGMA FACTO"/>
    <property type="match status" value="1"/>
</dbReference>
<evidence type="ECO:0000256" key="2">
    <source>
        <dbReference type="ARBA" id="ARBA00023082"/>
    </source>
</evidence>
<dbReference type="PANTHER" id="PTHR43133:SF8">
    <property type="entry name" value="RNA POLYMERASE SIGMA FACTOR HI_1459-RELATED"/>
    <property type="match status" value="1"/>
</dbReference>
<dbReference type="GO" id="GO:0006352">
    <property type="term" value="P:DNA-templated transcription initiation"/>
    <property type="evidence" value="ECO:0007669"/>
    <property type="project" value="InterPro"/>
</dbReference>
<keyword evidence="2" id="KW-0731">Sigma factor</keyword>
<dbReference type="Pfam" id="PF04542">
    <property type="entry name" value="Sigma70_r2"/>
    <property type="match status" value="1"/>
</dbReference>
<dbReference type="InterPro" id="IPR014284">
    <property type="entry name" value="RNA_pol_sigma-70_dom"/>
</dbReference>
<feature type="domain" description="RNA polymerase sigma-70 region 2" evidence="5">
    <location>
        <begin position="31"/>
        <end position="97"/>
    </location>
</feature>
<proteinExistence type="predicted"/>